<accession>A0ABY2RJ41</accession>
<evidence type="ECO:0000256" key="1">
    <source>
        <dbReference type="SAM" id="MobiDB-lite"/>
    </source>
</evidence>
<evidence type="ECO:0000256" key="2">
    <source>
        <dbReference type="SAM" id="Phobius"/>
    </source>
</evidence>
<feature type="transmembrane region" description="Helical" evidence="2">
    <location>
        <begin position="73"/>
        <end position="91"/>
    </location>
</feature>
<protein>
    <recommendedName>
        <fullName evidence="3">DUF6542 domain-containing protein</fullName>
    </recommendedName>
</protein>
<evidence type="ECO:0000259" key="3">
    <source>
        <dbReference type="Pfam" id="PF20177"/>
    </source>
</evidence>
<organism evidence="4 5">
    <name type="scientific">Rhodococcus oryzae</name>
    <dbReference type="NCBI Taxonomy" id="2571143"/>
    <lineage>
        <taxon>Bacteria</taxon>
        <taxon>Bacillati</taxon>
        <taxon>Actinomycetota</taxon>
        <taxon>Actinomycetes</taxon>
        <taxon>Mycobacteriales</taxon>
        <taxon>Nocardiaceae</taxon>
        <taxon>Rhodococcus</taxon>
    </lineage>
</organism>
<feature type="transmembrane region" description="Helical" evidence="2">
    <location>
        <begin position="42"/>
        <end position="61"/>
    </location>
</feature>
<dbReference type="EMBL" id="SUMD01000006">
    <property type="protein sequence ID" value="TJZ77227.1"/>
    <property type="molecule type" value="Genomic_DNA"/>
</dbReference>
<dbReference type="Proteomes" id="UP000305109">
    <property type="component" value="Unassembled WGS sequence"/>
</dbReference>
<dbReference type="InterPro" id="IPR046672">
    <property type="entry name" value="DUF6542"/>
</dbReference>
<feature type="domain" description="DUF6542" evidence="3">
    <location>
        <begin position="14"/>
        <end position="131"/>
    </location>
</feature>
<gene>
    <name evidence="4" type="ORF">FCG67_14510</name>
</gene>
<evidence type="ECO:0000313" key="5">
    <source>
        <dbReference type="Proteomes" id="UP000305109"/>
    </source>
</evidence>
<evidence type="ECO:0000313" key="4">
    <source>
        <dbReference type="EMBL" id="TJZ77227.1"/>
    </source>
</evidence>
<keyword evidence="2" id="KW-0472">Membrane</keyword>
<sequence>MPLEMRSVLPTVPGVPAAAAVLIAVATTFVGFAIDAVRGNELTSAFSVFYFLGCVGAVLAVRSRGLFAAMVQPPLILFAAVPLAYQFLTTGSKGGLKDLMFNVAIPLVNRFPLMLTTTLAVLIIGGVRLYLGQQAVRTPARTKSRSAEAGAARGTDRPATRPQQAARRTDQPRTAAQRTASAPRPHGAPQTQPGRAVYRDPAPTQVQRRPVPPPPAPGNGRRPERTPTAATARVQPPRGAADPYTPVHPIPQVRYRDREDSAHDQPRGRY</sequence>
<feature type="compositionally biased region" description="Basic and acidic residues" evidence="1">
    <location>
        <begin position="254"/>
        <end position="270"/>
    </location>
</feature>
<feature type="compositionally biased region" description="Low complexity" evidence="1">
    <location>
        <begin position="160"/>
        <end position="180"/>
    </location>
</feature>
<feature type="region of interest" description="Disordered" evidence="1">
    <location>
        <begin position="137"/>
        <end position="270"/>
    </location>
</feature>
<proteinExistence type="predicted"/>
<keyword evidence="5" id="KW-1185">Reference proteome</keyword>
<feature type="transmembrane region" description="Helical" evidence="2">
    <location>
        <begin position="12"/>
        <end position="36"/>
    </location>
</feature>
<feature type="transmembrane region" description="Helical" evidence="2">
    <location>
        <begin position="111"/>
        <end position="131"/>
    </location>
</feature>
<reference evidence="4 5" key="1">
    <citation type="submission" date="2019-04" db="EMBL/GenBank/DDBJ databases">
        <title>Rhodococcus oryzae sp. nov., a novel actinomycete isolated from rhizosphere soil of rice (Oryza sativa L.).</title>
        <authorList>
            <person name="Li C."/>
        </authorList>
    </citation>
    <scope>NUCLEOTIDE SEQUENCE [LARGE SCALE GENOMIC DNA]</scope>
    <source>
        <strain evidence="4 5">NEAU-CX67</strain>
    </source>
</reference>
<name>A0ABY2RJ41_9NOCA</name>
<keyword evidence="2" id="KW-0812">Transmembrane</keyword>
<dbReference type="Pfam" id="PF20177">
    <property type="entry name" value="DUF6542"/>
    <property type="match status" value="1"/>
</dbReference>
<keyword evidence="2" id="KW-1133">Transmembrane helix</keyword>
<comment type="caution">
    <text evidence="4">The sequence shown here is derived from an EMBL/GenBank/DDBJ whole genome shotgun (WGS) entry which is preliminary data.</text>
</comment>